<evidence type="ECO:0000256" key="2">
    <source>
        <dbReference type="ARBA" id="ARBA00004651"/>
    </source>
</evidence>
<dbReference type="OMA" id="DRCALVM"/>
<evidence type="ECO:0000313" key="23">
    <source>
        <dbReference type="Proteomes" id="UP000694404"/>
    </source>
</evidence>
<dbReference type="Ensembl" id="ENSCABT00000000101.1">
    <property type="protein sequence ID" value="ENSCABP00000000085.1"/>
    <property type="gene ID" value="ENSCABG00000000080.1"/>
</dbReference>
<evidence type="ECO:0000256" key="19">
    <source>
        <dbReference type="RuleBase" id="RU000688"/>
    </source>
</evidence>
<evidence type="ECO:0000256" key="10">
    <source>
        <dbReference type="ARBA" id="ARBA00023040"/>
    </source>
</evidence>
<keyword evidence="23" id="KW-1185">Reference proteome</keyword>
<name>A0A8C0FVZ9_CHEAB</name>
<keyword evidence="6" id="KW-0597">Phosphoprotein</keyword>
<dbReference type="PANTHER" id="PTHR24225:SF29">
    <property type="entry name" value="C5A ANAPHYLATOXIN CHEMOTACTIC RECEPTOR 1"/>
    <property type="match status" value="1"/>
</dbReference>
<sequence length="356" mass="39156">VGNDPQAGMSVTELYDDYDPDSYPNFTVPIFDVTDPQLTPILWVSLVLYSLVFLLGVPGNAAVIWVTGFGMKRTVNTIWFLYLAVADLLCCLALPFLAVPVARGNRWELGDFACKLLPSLTILNMFASVLLLMAISVDRCALVTRPIWCQNHRTTRLAWGLSGAAWLLALLMTLPTLIFRTTRTKEFSDKVMCVLEYARVASYQTTVEVSVATFRFAAGFLVPFVVIATCYGLVLARVRGSCLVRWHRPTVVVLVVIVSFFVCWLPYHVVGMILASYTPSARLYKLADTTQPLVVSLAYVNSCLNPIIYVGMGWGFWGLVKSRLADVLQEEGAALGGEAQAQLTSTSSGQATEITV</sequence>
<keyword evidence="13 19" id="KW-0675">Receptor</keyword>
<comment type="similarity">
    <text evidence="19">Belongs to the G-protein coupled receptor 1 family.</text>
</comment>
<dbReference type="Gene3D" id="1.20.1070.10">
    <property type="entry name" value="Rhodopsin 7-helix transmembrane proteins"/>
    <property type="match status" value="1"/>
</dbReference>
<dbReference type="InterPro" id="IPR002234">
    <property type="entry name" value="Anphylx_rcpt_C3a/C5a1-2"/>
</dbReference>
<feature type="domain" description="G-protein coupled receptors family 1 profile" evidence="21">
    <location>
        <begin position="59"/>
        <end position="309"/>
    </location>
</feature>
<keyword evidence="8 19" id="KW-0812">Transmembrane</keyword>
<evidence type="ECO:0000256" key="20">
    <source>
        <dbReference type="SAM" id="Phobius"/>
    </source>
</evidence>
<dbReference type="GO" id="GO:0006954">
    <property type="term" value="P:inflammatory response"/>
    <property type="evidence" value="ECO:0007669"/>
    <property type="project" value="TreeGrafter"/>
</dbReference>
<comment type="subcellular location">
    <subcellularLocation>
        <location evidence="2">Cell membrane</location>
        <topology evidence="2">Multi-pass membrane protein</topology>
    </subcellularLocation>
    <subcellularLocation>
        <location evidence="1">Cytoplasmic vesicle</location>
    </subcellularLocation>
</comment>
<dbReference type="GO" id="GO:0007200">
    <property type="term" value="P:phospholipase C-activating G protein-coupled receptor signaling pathway"/>
    <property type="evidence" value="ECO:0007669"/>
    <property type="project" value="TreeGrafter"/>
</dbReference>
<organism evidence="22 23">
    <name type="scientific">Chelonoidis abingdonii</name>
    <name type="common">Abingdon island giant tortoise</name>
    <name type="synonym">Testudo abingdonii</name>
    <dbReference type="NCBI Taxonomy" id="106734"/>
    <lineage>
        <taxon>Eukaryota</taxon>
        <taxon>Metazoa</taxon>
        <taxon>Chordata</taxon>
        <taxon>Craniata</taxon>
        <taxon>Vertebrata</taxon>
        <taxon>Euteleostomi</taxon>
        <taxon>Archelosauria</taxon>
        <taxon>Testudinata</taxon>
        <taxon>Testudines</taxon>
        <taxon>Cryptodira</taxon>
        <taxon>Durocryptodira</taxon>
        <taxon>Testudinoidea</taxon>
        <taxon>Testudinidae</taxon>
        <taxon>Chelonoidis</taxon>
    </lineage>
</organism>
<evidence type="ECO:0000256" key="17">
    <source>
        <dbReference type="ARBA" id="ARBA00033421"/>
    </source>
</evidence>
<dbReference type="SUPFAM" id="SSF81321">
    <property type="entry name" value="Family A G protein-coupled receptor-like"/>
    <property type="match status" value="1"/>
</dbReference>
<dbReference type="GeneTree" id="ENSGT01140000282544"/>
<dbReference type="GO" id="GO:0031410">
    <property type="term" value="C:cytoplasmic vesicle"/>
    <property type="evidence" value="ECO:0007669"/>
    <property type="project" value="UniProtKB-SubCell"/>
</dbReference>
<evidence type="ECO:0000256" key="13">
    <source>
        <dbReference type="ARBA" id="ARBA00023170"/>
    </source>
</evidence>
<evidence type="ECO:0000259" key="21">
    <source>
        <dbReference type="PROSITE" id="PS50262"/>
    </source>
</evidence>
<evidence type="ECO:0000256" key="7">
    <source>
        <dbReference type="ARBA" id="ARBA00022641"/>
    </source>
</evidence>
<dbReference type="Pfam" id="PF00001">
    <property type="entry name" value="7tm_1"/>
    <property type="match status" value="1"/>
</dbReference>
<dbReference type="PANTHER" id="PTHR24225">
    <property type="entry name" value="CHEMOTACTIC RECEPTOR"/>
    <property type="match status" value="1"/>
</dbReference>
<evidence type="ECO:0000256" key="3">
    <source>
        <dbReference type="ARBA" id="ARBA00016344"/>
    </source>
</evidence>
<evidence type="ECO:0000256" key="6">
    <source>
        <dbReference type="ARBA" id="ARBA00022553"/>
    </source>
</evidence>
<feature type="transmembrane region" description="Helical" evidence="20">
    <location>
        <begin position="297"/>
        <end position="320"/>
    </location>
</feature>
<keyword evidence="12" id="KW-1015">Disulfide bond</keyword>
<feature type="transmembrane region" description="Helical" evidence="20">
    <location>
        <begin position="117"/>
        <end position="137"/>
    </location>
</feature>
<keyword evidence="7" id="KW-0765">Sulfation</keyword>
<protein>
    <recommendedName>
        <fullName evidence="3">C5a anaphylatoxin chemotactic receptor 1</fullName>
    </recommendedName>
    <alternativeName>
        <fullName evidence="17">C5a anaphylatoxin chemotactic receptor</fullName>
    </alternativeName>
</protein>
<keyword evidence="14 19" id="KW-0807">Transducer</keyword>
<keyword evidence="5" id="KW-0145">Chemotaxis</keyword>
<keyword evidence="10 19" id="KW-0297">G-protein coupled receptor</keyword>
<dbReference type="AlphaFoldDB" id="A0A8C0FVZ9"/>
<evidence type="ECO:0000256" key="5">
    <source>
        <dbReference type="ARBA" id="ARBA00022500"/>
    </source>
</evidence>
<keyword evidence="11 20" id="KW-0472">Membrane</keyword>
<feature type="transmembrane region" description="Helical" evidence="20">
    <location>
        <begin position="250"/>
        <end position="277"/>
    </location>
</feature>
<dbReference type="PRINTS" id="PR00237">
    <property type="entry name" value="GPCRRHODOPSN"/>
</dbReference>
<dbReference type="Proteomes" id="UP000694404">
    <property type="component" value="Unplaced"/>
</dbReference>
<feature type="transmembrane region" description="Helical" evidence="20">
    <location>
        <begin position="216"/>
        <end position="238"/>
    </location>
</feature>
<feature type="transmembrane region" description="Helical" evidence="20">
    <location>
        <begin position="157"/>
        <end position="179"/>
    </location>
</feature>
<comment type="function">
    <text evidence="18">Receptor for the chemotactic and inflammatory peptide anaphylatoxin C5a. The ligand interacts with at least two sites on the receptor: a high-affinity site on the extracellular N-terminus, and a second site in the transmembrane region which activates downstream signaling events. Receptor activation stimulates chemotaxis, granule enzyme release, intracellular calcium release and superoxide anion production.</text>
</comment>
<evidence type="ECO:0000256" key="4">
    <source>
        <dbReference type="ARBA" id="ARBA00022475"/>
    </source>
</evidence>
<evidence type="ECO:0000256" key="15">
    <source>
        <dbReference type="ARBA" id="ARBA00023329"/>
    </source>
</evidence>
<reference evidence="22" key="2">
    <citation type="submission" date="2025-09" db="UniProtKB">
        <authorList>
            <consortium name="Ensembl"/>
        </authorList>
    </citation>
    <scope>IDENTIFICATION</scope>
</reference>
<dbReference type="GO" id="GO:0006935">
    <property type="term" value="P:chemotaxis"/>
    <property type="evidence" value="ECO:0007669"/>
    <property type="project" value="UniProtKB-KW"/>
</dbReference>
<dbReference type="PROSITE" id="PS50262">
    <property type="entry name" value="G_PROTEIN_RECEP_F1_2"/>
    <property type="match status" value="1"/>
</dbReference>
<evidence type="ECO:0000256" key="12">
    <source>
        <dbReference type="ARBA" id="ARBA00023157"/>
    </source>
</evidence>
<evidence type="ECO:0000256" key="16">
    <source>
        <dbReference type="ARBA" id="ARBA00025736"/>
    </source>
</evidence>
<evidence type="ECO:0000256" key="18">
    <source>
        <dbReference type="ARBA" id="ARBA00045990"/>
    </source>
</evidence>
<feature type="transmembrane region" description="Helical" evidence="20">
    <location>
        <begin position="78"/>
        <end position="97"/>
    </location>
</feature>
<dbReference type="FunFam" id="1.20.1070.10:FF:000034">
    <property type="entry name" value="G-protein coupled receptor 1"/>
    <property type="match status" value="1"/>
</dbReference>
<accession>A0A8C0FVZ9</accession>
<dbReference type="GO" id="GO:0007204">
    <property type="term" value="P:positive regulation of cytosolic calcium ion concentration"/>
    <property type="evidence" value="ECO:0007669"/>
    <property type="project" value="TreeGrafter"/>
</dbReference>
<comment type="similarity">
    <text evidence="16">Belongs to the chemokine-like receptor (CMKLR) family.</text>
</comment>
<dbReference type="PROSITE" id="PS00237">
    <property type="entry name" value="G_PROTEIN_RECEP_F1_1"/>
    <property type="match status" value="1"/>
</dbReference>
<dbReference type="PRINTS" id="PR00426">
    <property type="entry name" value="C5ANPHYLTXNR"/>
</dbReference>
<evidence type="ECO:0000256" key="14">
    <source>
        <dbReference type="ARBA" id="ARBA00023224"/>
    </source>
</evidence>
<evidence type="ECO:0000256" key="8">
    <source>
        <dbReference type="ARBA" id="ARBA00022692"/>
    </source>
</evidence>
<feature type="transmembrane region" description="Helical" evidence="20">
    <location>
        <begin position="41"/>
        <end position="66"/>
    </location>
</feature>
<evidence type="ECO:0000256" key="11">
    <source>
        <dbReference type="ARBA" id="ARBA00023136"/>
    </source>
</evidence>
<evidence type="ECO:0000256" key="9">
    <source>
        <dbReference type="ARBA" id="ARBA00022989"/>
    </source>
</evidence>
<proteinExistence type="inferred from homology"/>
<dbReference type="GO" id="GO:0004878">
    <property type="term" value="F:complement component C5a receptor activity"/>
    <property type="evidence" value="ECO:0007669"/>
    <property type="project" value="TreeGrafter"/>
</dbReference>
<dbReference type="InterPro" id="IPR000276">
    <property type="entry name" value="GPCR_Rhodpsn"/>
</dbReference>
<keyword evidence="9 20" id="KW-1133">Transmembrane helix</keyword>
<keyword evidence="4" id="KW-1003">Cell membrane</keyword>
<reference evidence="22" key="1">
    <citation type="submission" date="2025-08" db="UniProtKB">
        <authorList>
            <consortium name="Ensembl"/>
        </authorList>
    </citation>
    <scope>IDENTIFICATION</scope>
</reference>
<keyword evidence="15" id="KW-0968">Cytoplasmic vesicle</keyword>
<dbReference type="GO" id="GO:0005886">
    <property type="term" value="C:plasma membrane"/>
    <property type="evidence" value="ECO:0007669"/>
    <property type="project" value="UniProtKB-SubCell"/>
</dbReference>
<evidence type="ECO:0000313" key="22">
    <source>
        <dbReference type="Ensembl" id="ENSCABP00000000085.1"/>
    </source>
</evidence>
<dbReference type="GO" id="GO:0004930">
    <property type="term" value="F:G protein-coupled receptor activity"/>
    <property type="evidence" value="ECO:0007669"/>
    <property type="project" value="UniProtKB-KW"/>
</dbReference>
<evidence type="ECO:0000256" key="1">
    <source>
        <dbReference type="ARBA" id="ARBA00004541"/>
    </source>
</evidence>
<dbReference type="InterPro" id="IPR000826">
    <property type="entry name" value="Formyl_rcpt-rel"/>
</dbReference>
<dbReference type="InterPro" id="IPR017452">
    <property type="entry name" value="GPCR_Rhodpsn_7TM"/>
</dbReference>